<evidence type="ECO:0000313" key="2">
    <source>
        <dbReference type="Proteomes" id="UP000807342"/>
    </source>
</evidence>
<organism evidence="1 2">
    <name type="scientific">Macrolepiota fuliginosa MF-IS2</name>
    <dbReference type="NCBI Taxonomy" id="1400762"/>
    <lineage>
        <taxon>Eukaryota</taxon>
        <taxon>Fungi</taxon>
        <taxon>Dikarya</taxon>
        <taxon>Basidiomycota</taxon>
        <taxon>Agaricomycotina</taxon>
        <taxon>Agaricomycetes</taxon>
        <taxon>Agaricomycetidae</taxon>
        <taxon>Agaricales</taxon>
        <taxon>Agaricineae</taxon>
        <taxon>Agaricaceae</taxon>
        <taxon>Macrolepiota</taxon>
    </lineage>
</organism>
<dbReference type="OrthoDB" id="2669721at2759"/>
<feature type="non-terminal residue" evidence="1">
    <location>
        <position position="1"/>
    </location>
</feature>
<gene>
    <name evidence="1" type="ORF">P691DRAFT_688618</name>
</gene>
<reference evidence="1" key="1">
    <citation type="submission" date="2020-11" db="EMBL/GenBank/DDBJ databases">
        <authorList>
            <consortium name="DOE Joint Genome Institute"/>
            <person name="Ahrendt S."/>
            <person name="Riley R."/>
            <person name="Andreopoulos W."/>
            <person name="Labutti K."/>
            <person name="Pangilinan J."/>
            <person name="Ruiz-Duenas F.J."/>
            <person name="Barrasa J.M."/>
            <person name="Sanchez-Garcia M."/>
            <person name="Camarero S."/>
            <person name="Miyauchi S."/>
            <person name="Serrano A."/>
            <person name="Linde D."/>
            <person name="Babiker R."/>
            <person name="Drula E."/>
            <person name="Ayuso-Fernandez I."/>
            <person name="Pacheco R."/>
            <person name="Padilla G."/>
            <person name="Ferreira P."/>
            <person name="Barriuso J."/>
            <person name="Kellner H."/>
            <person name="Castanera R."/>
            <person name="Alfaro M."/>
            <person name="Ramirez L."/>
            <person name="Pisabarro A.G."/>
            <person name="Kuo A."/>
            <person name="Tritt A."/>
            <person name="Lipzen A."/>
            <person name="He G."/>
            <person name="Yan M."/>
            <person name="Ng V."/>
            <person name="Cullen D."/>
            <person name="Martin F."/>
            <person name="Rosso M.-N."/>
            <person name="Henrissat B."/>
            <person name="Hibbett D."/>
            <person name="Martinez A.T."/>
            <person name="Grigoriev I.V."/>
        </authorList>
    </citation>
    <scope>NUCLEOTIDE SEQUENCE</scope>
    <source>
        <strain evidence="1">MF-IS2</strain>
    </source>
</reference>
<keyword evidence="2" id="KW-1185">Reference proteome</keyword>
<accession>A0A9P5WWB8</accession>
<comment type="caution">
    <text evidence="1">The sequence shown here is derived from an EMBL/GenBank/DDBJ whole genome shotgun (WGS) entry which is preliminary data.</text>
</comment>
<name>A0A9P5WWB8_9AGAR</name>
<proteinExistence type="predicted"/>
<dbReference type="AlphaFoldDB" id="A0A9P5WWB8"/>
<dbReference type="EMBL" id="MU152823">
    <property type="protein sequence ID" value="KAF9440133.1"/>
    <property type="molecule type" value="Genomic_DNA"/>
</dbReference>
<sequence length="82" mass="9885">IRLLSQKTLTPTHLDEAQKNIIRFLDEFKELYVQHKAYRMHYIWQCMHMLWHIAPEIYCLGPPGIYAQWTIEWTIGNLGQEI</sequence>
<protein>
    <submittedName>
        <fullName evidence="1">Uncharacterized protein</fullName>
    </submittedName>
</protein>
<dbReference type="Proteomes" id="UP000807342">
    <property type="component" value="Unassembled WGS sequence"/>
</dbReference>
<evidence type="ECO:0000313" key="1">
    <source>
        <dbReference type="EMBL" id="KAF9440133.1"/>
    </source>
</evidence>